<comment type="caution">
    <text evidence="3">The sequence shown here is derived from an EMBL/GenBank/DDBJ whole genome shotgun (WGS) entry which is preliminary data.</text>
</comment>
<proteinExistence type="predicted"/>
<keyword evidence="2" id="KW-0472">Membrane</keyword>
<reference evidence="3" key="1">
    <citation type="journal article" date="2023" name="Mol. Phylogenet. Evol.">
        <title>Genome-scale phylogeny and comparative genomics of the fungal order Sordariales.</title>
        <authorList>
            <person name="Hensen N."/>
            <person name="Bonometti L."/>
            <person name="Westerberg I."/>
            <person name="Brannstrom I.O."/>
            <person name="Guillou S."/>
            <person name="Cros-Aarteil S."/>
            <person name="Calhoun S."/>
            <person name="Haridas S."/>
            <person name="Kuo A."/>
            <person name="Mondo S."/>
            <person name="Pangilinan J."/>
            <person name="Riley R."/>
            <person name="LaButti K."/>
            <person name="Andreopoulos B."/>
            <person name="Lipzen A."/>
            <person name="Chen C."/>
            <person name="Yan M."/>
            <person name="Daum C."/>
            <person name="Ng V."/>
            <person name="Clum A."/>
            <person name="Steindorff A."/>
            <person name="Ohm R.A."/>
            <person name="Martin F."/>
            <person name="Silar P."/>
            <person name="Natvig D.O."/>
            <person name="Lalanne C."/>
            <person name="Gautier V."/>
            <person name="Ament-Velasquez S.L."/>
            <person name="Kruys A."/>
            <person name="Hutchinson M.I."/>
            <person name="Powell A.J."/>
            <person name="Barry K."/>
            <person name="Miller A.N."/>
            <person name="Grigoriev I.V."/>
            <person name="Debuchy R."/>
            <person name="Gladieux P."/>
            <person name="Hiltunen Thoren M."/>
            <person name="Johannesson H."/>
        </authorList>
    </citation>
    <scope>NUCLEOTIDE SEQUENCE</scope>
    <source>
        <strain evidence="3">CBS 141.50</strain>
    </source>
</reference>
<dbReference type="EMBL" id="MU853564">
    <property type="protein sequence ID" value="KAK4145961.1"/>
    <property type="molecule type" value="Genomic_DNA"/>
</dbReference>
<evidence type="ECO:0000256" key="1">
    <source>
        <dbReference type="SAM" id="MobiDB-lite"/>
    </source>
</evidence>
<feature type="compositionally biased region" description="Basic and acidic residues" evidence="1">
    <location>
        <begin position="11"/>
        <end position="21"/>
    </location>
</feature>
<organism evidence="3 4">
    <name type="scientific">Dichotomopilus funicola</name>
    <dbReference type="NCBI Taxonomy" id="1934379"/>
    <lineage>
        <taxon>Eukaryota</taxon>
        <taxon>Fungi</taxon>
        <taxon>Dikarya</taxon>
        <taxon>Ascomycota</taxon>
        <taxon>Pezizomycotina</taxon>
        <taxon>Sordariomycetes</taxon>
        <taxon>Sordariomycetidae</taxon>
        <taxon>Sordariales</taxon>
        <taxon>Chaetomiaceae</taxon>
        <taxon>Dichotomopilus</taxon>
    </lineage>
</organism>
<feature type="transmembrane region" description="Helical" evidence="2">
    <location>
        <begin position="173"/>
        <end position="199"/>
    </location>
</feature>
<keyword evidence="2" id="KW-0812">Transmembrane</keyword>
<dbReference type="AlphaFoldDB" id="A0AAN6V7T0"/>
<feature type="region of interest" description="Disordered" evidence="1">
    <location>
        <begin position="1"/>
        <end position="90"/>
    </location>
</feature>
<accession>A0AAN6V7T0</accession>
<feature type="compositionally biased region" description="Low complexity" evidence="1">
    <location>
        <begin position="333"/>
        <end position="362"/>
    </location>
</feature>
<sequence>MADDEISPAEPRAENSNRDAETTQADDGVTREQARDSKALPPLPARPLPPSHQEKTLLRQSALPPPRGVHFGPLPVEQPQIPVQNEPPNRPGWRKTKWGFLLLSLPVSATIVGVGLALGYLNAPYAPWHEDSPTDWGFGSSAAAAGVSIIIVVAEFAVALWSKSRQGMHPGALVAAHLIITLMALSAVVIVSLFIIDYVPSDWYDYPRAERISLSSQTAIYGQVLLGFDCALLVIHFFLFIGACVDTNRLSNAKKQVLVVNVPVPVGPQYPVGPYGYYGVPQPFPPGAQPGHYPYPPVQAPPQARDGASPAVSQQTAMYGGYYEPAPAPTSAPVPATRAARSSRTPGQRESSAPAAASASGSHRPQGQTTSPVEQPAQSTVPPAEA</sequence>
<feature type="transmembrane region" description="Helical" evidence="2">
    <location>
        <begin position="141"/>
        <end position="161"/>
    </location>
</feature>
<gene>
    <name evidence="3" type="ORF">C8A04DRAFT_10131</name>
</gene>
<feature type="region of interest" description="Disordered" evidence="1">
    <location>
        <begin position="288"/>
        <end position="386"/>
    </location>
</feature>
<keyword evidence="2" id="KW-1133">Transmembrane helix</keyword>
<feature type="transmembrane region" description="Helical" evidence="2">
    <location>
        <begin position="100"/>
        <end position="121"/>
    </location>
</feature>
<reference evidence="3" key="2">
    <citation type="submission" date="2023-05" db="EMBL/GenBank/DDBJ databases">
        <authorList>
            <consortium name="Lawrence Berkeley National Laboratory"/>
            <person name="Steindorff A."/>
            <person name="Hensen N."/>
            <person name="Bonometti L."/>
            <person name="Westerberg I."/>
            <person name="Brannstrom I.O."/>
            <person name="Guillou S."/>
            <person name="Cros-Aarteil S."/>
            <person name="Calhoun S."/>
            <person name="Haridas S."/>
            <person name="Kuo A."/>
            <person name="Mondo S."/>
            <person name="Pangilinan J."/>
            <person name="Riley R."/>
            <person name="Labutti K."/>
            <person name="Andreopoulos B."/>
            <person name="Lipzen A."/>
            <person name="Chen C."/>
            <person name="Yanf M."/>
            <person name="Daum C."/>
            <person name="Ng V."/>
            <person name="Clum A."/>
            <person name="Ohm R."/>
            <person name="Martin F."/>
            <person name="Silar P."/>
            <person name="Natvig D."/>
            <person name="Lalanne C."/>
            <person name="Gautier V."/>
            <person name="Ament-Velasquez S.L."/>
            <person name="Kruys A."/>
            <person name="Hutchinson M.I."/>
            <person name="Powell A.J."/>
            <person name="Barry K."/>
            <person name="Miller A.N."/>
            <person name="Grigoriev I.V."/>
            <person name="Debuchy R."/>
            <person name="Gladieux P."/>
            <person name="Thoren M.H."/>
            <person name="Johannesson H."/>
        </authorList>
    </citation>
    <scope>NUCLEOTIDE SEQUENCE</scope>
    <source>
        <strain evidence="3">CBS 141.50</strain>
    </source>
</reference>
<feature type="compositionally biased region" description="Basic and acidic residues" evidence="1">
    <location>
        <begin position="28"/>
        <end position="38"/>
    </location>
</feature>
<name>A0AAN6V7T0_9PEZI</name>
<feature type="compositionally biased region" description="Polar residues" evidence="1">
    <location>
        <begin position="363"/>
        <end position="386"/>
    </location>
</feature>
<feature type="compositionally biased region" description="Pro residues" evidence="1">
    <location>
        <begin position="41"/>
        <end position="50"/>
    </location>
</feature>
<evidence type="ECO:0000256" key="2">
    <source>
        <dbReference type="SAM" id="Phobius"/>
    </source>
</evidence>
<evidence type="ECO:0000313" key="3">
    <source>
        <dbReference type="EMBL" id="KAK4145961.1"/>
    </source>
</evidence>
<feature type="compositionally biased region" description="Pro residues" evidence="1">
    <location>
        <begin position="288"/>
        <end position="300"/>
    </location>
</feature>
<protein>
    <submittedName>
        <fullName evidence="3">Uncharacterized protein</fullName>
    </submittedName>
</protein>
<dbReference type="Proteomes" id="UP001302676">
    <property type="component" value="Unassembled WGS sequence"/>
</dbReference>
<feature type="transmembrane region" description="Helical" evidence="2">
    <location>
        <begin position="219"/>
        <end position="245"/>
    </location>
</feature>
<dbReference type="GeneID" id="87813088"/>
<keyword evidence="4" id="KW-1185">Reference proteome</keyword>
<dbReference type="RefSeq" id="XP_062639332.1">
    <property type="nucleotide sequence ID" value="XM_062776475.1"/>
</dbReference>
<evidence type="ECO:0000313" key="4">
    <source>
        <dbReference type="Proteomes" id="UP001302676"/>
    </source>
</evidence>